<dbReference type="PRINTS" id="PR00410">
    <property type="entry name" value="PHEHYDRXLASE"/>
</dbReference>
<keyword evidence="3" id="KW-0001">2Fe-2S</keyword>
<comment type="cofactor">
    <cofactor evidence="1">
        <name>FAD</name>
        <dbReference type="ChEBI" id="CHEBI:57692"/>
    </cofactor>
</comment>
<dbReference type="PANTHER" id="PTHR47354">
    <property type="entry name" value="NADH OXIDOREDUCTASE HCR"/>
    <property type="match status" value="1"/>
</dbReference>
<dbReference type="Gene3D" id="3.40.50.80">
    <property type="entry name" value="Nucleotide-binding domain of ferredoxin-NADP reductase (FNR) module"/>
    <property type="match status" value="1"/>
</dbReference>
<gene>
    <name evidence="10" type="primary">hmp</name>
    <name evidence="10" type="ORF">NMY3_01722</name>
</gene>
<evidence type="ECO:0000256" key="6">
    <source>
        <dbReference type="ARBA" id="ARBA00023002"/>
    </source>
</evidence>
<dbReference type="InterPro" id="IPR001709">
    <property type="entry name" value="Flavoprot_Pyr_Nucl_cyt_Rdtase"/>
</dbReference>
<dbReference type="EMBL" id="CP012850">
    <property type="protein sequence ID" value="ALI35925.1"/>
    <property type="molecule type" value="Genomic_DNA"/>
</dbReference>
<proteinExistence type="predicted"/>
<evidence type="ECO:0000313" key="11">
    <source>
        <dbReference type="Proteomes" id="UP000058925"/>
    </source>
</evidence>
<feature type="domain" description="FAD-binding FR-type" evidence="9">
    <location>
        <begin position="22"/>
        <end position="134"/>
    </location>
</feature>
<protein>
    <submittedName>
        <fullName evidence="10">Flavohemoprotein</fullName>
        <ecNumber evidence="10">1.14.12.17</ecNumber>
    </submittedName>
</protein>
<dbReference type="Proteomes" id="UP000058925">
    <property type="component" value="Chromosome"/>
</dbReference>
<dbReference type="GO" id="GO:0051537">
    <property type="term" value="F:2 iron, 2 sulfur cluster binding"/>
    <property type="evidence" value="ECO:0007669"/>
    <property type="project" value="UniProtKB-KW"/>
</dbReference>
<keyword evidence="7" id="KW-0408">Iron</keyword>
<dbReference type="RefSeq" id="WP_231100385.1">
    <property type="nucleotide sequence ID" value="NZ_CP012850.1"/>
</dbReference>
<dbReference type="GO" id="GO:0046872">
    <property type="term" value="F:metal ion binding"/>
    <property type="evidence" value="ECO:0007669"/>
    <property type="project" value="UniProtKB-KW"/>
</dbReference>
<evidence type="ECO:0000313" key="10">
    <source>
        <dbReference type="EMBL" id="ALI35925.1"/>
    </source>
</evidence>
<reference evidence="11" key="1">
    <citation type="submission" date="2015-10" db="EMBL/GenBank/DDBJ databases">
        <title>Niche specialization of a soil ammonia-oxidizing archaeon, Candidatus Nitrosocosmicus oleophilus.</title>
        <authorList>
            <person name="Jung M.-Y."/>
            <person name="Rhee S.-K."/>
        </authorList>
    </citation>
    <scope>NUCLEOTIDE SEQUENCE [LARGE SCALE GENOMIC DNA]</scope>
    <source>
        <strain evidence="11">MY3</strain>
    </source>
</reference>
<evidence type="ECO:0000256" key="4">
    <source>
        <dbReference type="ARBA" id="ARBA00022723"/>
    </source>
</evidence>
<dbReference type="EC" id="1.14.12.17" evidence="10"/>
<dbReference type="InterPro" id="IPR001433">
    <property type="entry name" value="OxRdtase_FAD/NAD-bd"/>
</dbReference>
<keyword evidence="6 10" id="KW-0560">Oxidoreductase</keyword>
<dbReference type="InterPro" id="IPR050415">
    <property type="entry name" value="MRET"/>
</dbReference>
<dbReference type="PRINTS" id="PR00371">
    <property type="entry name" value="FPNCR"/>
</dbReference>
<dbReference type="PANTHER" id="PTHR47354:SF6">
    <property type="entry name" value="NADH OXIDOREDUCTASE HCR"/>
    <property type="match status" value="1"/>
</dbReference>
<keyword evidence="2" id="KW-0285">Flavoprotein</keyword>
<evidence type="ECO:0000256" key="2">
    <source>
        <dbReference type="ARBA" id="ARBA00022630"/>
    </source>
</evidence>
<dbReference type="GeneID" id="60421733"/>
<keyword evidence="8" id="KW-0411">Iron-sulfur</keyword>
<evidence type="ECO:0000256" key="8">
    <source>
        <dbReference type="ARBA" id="ARBA00023014"/>
    </source>
</evidence>
<dbReference type="InterPro" id="IPR017938">
    <property type="entry name" value="Riboflavin_synthase-like_b-brl"/>
</dbReference>
<evidence type="ECO:0000256" key="7">
    <source>
        <dbReference type="ARBA" id="ARBA00023004"/>
    </source>
</evidence>
<keyword evidence="11" id="KW-1185">Reference proteome</keyword>
<evidence type="ECO:0000259" key="9">
    <source>
        <dbReference type="PROSITE" id="PS51384"/>
    </source>
</evidence>
<dbReference type="SUPFAM" id="SSF63380">
    <property type="entry name" value="Riboflavin synthase domain-like"/>
    <property type="match status" value="1"/>
</dbReference>
<dbReference type="InterPro" id="IPR017927">
    <property type="entry name" value="FAD-bd_FR_type"/>
</dbReference>
<accession>A0A654LXJ9</accession>
<dbReference type="CDD" id="cd00322">
    <property type="entry name" value="FNR_like"/>
    <property type="match status" value="1"/>
</dbReference>
<keyword evidence="4" id="KW-0479">Metal-binding</keyword>
<dbReference type="InterPro" id="IPR039261">
    <property type="entry name" value="FNR_nucleotide-bd"/>
</dbReference>
<organism evidence="10 11">
    <name type="scientific">Candidatus Nitrosocosmicus oleophilus</name>
    <dbReference type="NCBI Taxonomy" id="1353260"/>
    <lineage>
        <taxon>Archaea</taxon>
        <taxon>Nitrososphaerota</taxon>
        <taxon>Nitrososphaeria</taxon>
        <taxon>Nitrososphaerales</taxon>
        <taxon>Nitrososphaeraceae</taxon>
        <taxon>Candidatus Nitrosocosmicus</taxon>
    </lineage>
</organism>
<dbReference type="PROSITE" id="PS51384">
    <property type="entry name" value="FAD_FR"/>
    <property type="match status" value="1"/>
</dbReference>
<evidence type="ECO:0000256" key="1">
    <source>
        <dbReference type="ARBA" id="ARBA00001974"/>
    </source>
</evidence>
<evidence type="ECO:0000256" key="3">
    <source>
        <dbReference type="ARBA" id="ARBA00022714"/>
    </source>
</evidence>
<dbReference type="AlphaFoldDB" id="A0A654LXJ9"/>
<sequence length="281" mass="32565">MKLKYNVDSILTRRRKKIMNPSFDFRLVLFEKIKIEGTDVISFRFNQELDKLEVNKTPSLFEYTAGQYAYFNLDDVHGDPNDSTRHFTISSSPAENFIMLSTKIRDSPYKQRLSNLEEGDKIDVSAPEGEFILPADYSKPLIFLSGGIGVTPFRSMLNYATEKQLPLKIIMFDSNKNQQNILFKKEFDDWTALNENMKIVYTLSDDKSEGNNNFGTEEEWNGEKGRIDKKMILKHVDTNTLNEAIFYICGPPDMLKSMQSLLEKELEIPKDRIKIEEFTGY</sequence>
<dbReference type="GO" id="GO:0008941">
    <property type="term" value="F:nitric oxide dioxygenase NAD(P)H activity"/>
    <property type="evidence" value="ECO:0007669"/>
    <property type="project" value="UniProtKB-EC"/>
</dbReference>
<dbReference type="SUPFAM" id="SSF52343">
    <property type="entry name" value="Ferredoxin reductase-like, C-terminal NADP-linked domain"/>
    <property type="match status" value="1"/>
</dbReference>
<dbReference type="Gene3D" id="2.40.30.10">
    <property type="entry name" value="Translation factors"/>
    <property type="match status" value="1"/>
</dbReference>
<name>A0A654LXJ9_9ARCH</name>
<keyword evidence="5" id="KW-0274">FAD</keyword>
<dbReference type="KEGG" id="taa:NMY3_01722"/>
<evidence type="ECO:0000256" key="5">
    <source>
        <dbReference type="ARBA" id="ARBA00022827"/>
    </source>
</evidence>
<dbReference type="Pfam" id="PF00175">
    <property type="entry name" value="NAD_binding_1"/>
    <property type="match status" value="1"/>
</dbReference>